<dbReference type="RefSeq" id="WP_010466360.1">
    <property type="nucleotide sequence ID" value="NZ_CP005961.1"/>
</dbReference>
<keyword evidence="1" id="KW-0472">Membrane</keyword>
<feature type="transmembrane region" description="Helical" evidence="1">
    <location>
        <begin position="134"/>
        <end position="152"/>
    </location>
</feature>
<feature type="transmembrane region" description="Helical" evidence="1">
    <location>
        <begin position="183"/>
        <end position="203"/>
    </location>
</feature>
<reference evidence="2 3" key="1">
    <citation type="journal article" date="2012" name="J. Bacteriol.">
        <title>Genome sequence of cold-adapted Pseudomonas mandelii strain JR-1.</title>
        <authorList>
            <person name="Jang S.H."/>
            <person name="Kim J."/>
            <person name="Kim J."/>
            <person name="Hong S."/>
            <person name="Lee C."/>
        </authorList>
    </citation>
    <scope>NUCLEOTIDE SEQUENCE [LARGE SCALE GENOMIC DNA]</scope>
    <source>
        <strain evidence="2 3">JR-1</strain>
        <plasmid evidence="3">Plasmid</plasmid>
    </source>
</reference>
<keyword evidence="2" id="KW-0614">Plasmid</keyword>
<feature type="transmembrane region" description="Helical" evidence="1">
    <location>
        <begin position="159"/>
        <end position="177"/>
    </location>
</feature>
<dbReference type="HOGENOM" id="CLU_1141814_0_0_6"/>
<evidence type="ECO:0000256" key="1">
    <source>
        <dbReference type="SAM" id="Phobius"/>
    </source>
</evidence>
<organism evidence="2 3">
    <name type="scientific">Pseudomonas mandelii JR-1</name>
    <dbReference type="NCBI Taxonomy" id="1147786"/>
    <lineage>
        <taxon>Bacteria</taxon>
        <taxon>Pseudomonadati</taxon>
        <taxon>Pseudomonadota</taxon>
        <taxon>Gammaproteobacteria</taxon>
        <taxon>Pseudomonadales</taxon>
        <taxon>Pseudomonadaceae</taxon>
        <taxon>Pseudomonas</taxon>
    </lineage>
</organism>
<name>A0A024EL33_9PSED</name>
<proteinExistence type="predicted"/>
<geneLocation type="plasmid" evidence="3"/>
<dbReference type="OrthoDB" id="6900505at2"/>
<dbReference type="KEGG" id="pman:OU5_P0362"/>
<protein>
    <recommendedName>
        <fullName evidence="4">Transmembrane protein</fullName>
    </recommendedName>
</protein>
<feature type="transmembrane region" description="Helical" evidence="1">
    <location>
        <begin position="102"/>
        <end position="122"/>
    </location>
</feature>
<gene>
    <name evidence="2" type="ORF">OU5_P0362</name>
</gene>
<evidence type="ECO:0000313" key="3">
    <source>
        <dbReference type="Proteomes" id="UP000026913"/>
    </source>
</evidence>
<keyword evidence="1" id="KW-1133">Transmembrane helix</keyword>
<evidence type="ECO:0008006" key="4">
    <source>
        <dbReference type="Google" id="ProtNLM"/>
    </source>
</evidence>
<dbReference type="EMBL" id="CP005961">
    <property type="protein sequence ID" value="AHZ73614.1"/>
    <property type="molecule type" value="Genomic_DNA"/>
</dbReference>
<evidence type="ECO:0000313" key="2">
    <source>
        <dbReference type="EMBL" id="AHZ73614.1"/>
    </source>
</evidence>
<sequence length="243" mass="26143">MKAIIAAETKRAESLIEGFMGLPPETVDLATFNAAVLQQAPKEFVKAVEAIQRISEKAAPSQNDAAFAVNVVDLMAEYAQRPKMSPAIEPLWKAEHLVRESGLGWTLRHLLAVALSFGGLIAGASQDMSMNAQAYAYLALIFAVGSGALHLTHGRDPEVRVPLFVVGSLIGFCLLTAKFSAAVGFLALLAVSVIFMLSSLIGLMSGATNKSSTYEPQMPQQVEYNPYVITEGNEMSEPMRQLK</sequence>
<keyword evidence="1" id="KW-0812">Transmembrane</keyword>
<dbReference type="Proteomes" id="UP000026913">
    <property type="component" value="Plasmid unnamed"/>
</dbReference>
<dbReference type="AlphaFoldDB" id="A0A024EL33"/>
<accession>A0A024EL33</accession>